<sequence>MQKQARLSLVHSVQIVLKEGLRLFGAEAPNEM</sequence>
<evidence type="ECO:0000313" key="1">
    <source>
        <dbReference type="EMBL" id="MDX8045384.1"/>
    </source>
</evidence>
<protein>
    <submittedName>
        <fullName evidence="1">DALR anticodon-binding domain-containing protein</fullName>
    </submittedName>
</protein>
<gene>
    <name evidence="1" type="ORF">SH601_05215</name>
</gene>
<comment type="caution">
    <text evidence="1">The sequence shown here is derived from an EMBL/GenBank/DDBJ whole genome shotgun (WGS) entry which is preliminary data.</text>
</comment>
<evidence type="ECO:0000313" key="2">
    <source>
        <dbReference type="Proteomes" id="UP001277972"/>
    </source>
</evidence>
<name>A0ACC6M350_9BACI</name>
<accession>A0ACC6M350</accession>
<keyword evidence="2" id="KW-1185">Reference proteome</keyword>
<dbReference type="EMBL" id="JAWZSR010000002">
    <property type="protein sequence ID" value="MDX8045384.1"/>
    <property type="molecule type" value="Genomic_DNA"/>
</dbReference>
<dbReference type="Proteomes" id="UP001277972">
    <property type="component" value="Unassembled WGS sequence"/>
</dbReference>
<organism evidence="1 2">
    <name type="scientific">Gracilibacillus pellucidus</name>
    <dbReference type="NCBI Taxonomy" id="3095368"/>
    <lineage>
        <taxon>Bacteria</taxon>
        <taxon>Bacillati</taxon>
        <taxon>Bacillota</taxon>
        <taxon>Bacilli</taxon>
        <taxon>Bacillales</taxon>
        <taxon>Bacillaceae</taxon>
        <taxon>Gracilibacillus</taxon>
    </lineage>
</organism>
<proteinExistence type="predicted"/>
<reference evidence="1" key="1">
    <citation type="submission" date="2023-11" db="EMBL/GenBank/DDBJ databases">
        <title>Gracilibacillus pellucida a moderately halophilic bacterium isolated from saline soil in Xinjiang province.</title>
        <authorList>
            <person name="Zhang Z."/>
            <person name="Tan F."/>
            <person name="Wang Y."/>
            <person name="Xia M."/>
        </authorList>
    </citation>
    <scope>NUCLEOTIDE SEQUENCE</scope>
    <source>
        <strain evidence="1">S3-1-1</strain>
    </source>
</reference>